<sequence>MTSLSAQGKTALITGAGGGLGKVIAETFLLAGANVVICDINPSRVSAVQDEWSATDSYAGRFLVRQADVTSEESLQSLVDAVVAQFGRLDVLVNNAGVMDDFTPVGACPRVEWDRVIGVNLTGTYLATKIAVNQMEAQEPKGGSIINIGSNASYRGMSSGVAYTVSKAGVVGLTKNTAGFYGPKGIYCSALLLGGMADTNIAEGMARGQYFHHEMFQAVSESQSRFDPATKSLPLASVAKYILFLTDGDIAVNANGSCIVYNRNWPEA</sequence>
<dbReference type="Gene3D" id="3.40.50.720">
    <property type="entry name" value="NAD(P)-binding Rossmann-like Domain"/>
    <property type="match status" value="1"/>
</dbReference>
<dbReference type="Proteomes" id="UP000182658">
    <property type="component" value="Unassembled WGS sequence"/>
</dbReference>
<evidence type="ECO:0000313" key="4">
    <source>
        <dbReference type="EMBL" id="OIW31130.1"/>
    </source>
</evidence>
<dbReference type="InterPro" id="IPR036291">
    <property type="entry name" value="NAD(P)-bd_dom_sf"/>
</dbReference>
<dbReference type="GO" id="GO:0048038">
    <property type="term" value="F:quinone binding"/>
    <property type="evidence" value="ECO:0007669"/>
    <property type="project" value="TreeGrafter"/>
</dbReference>
<organism evidence="4 5">
    <name type="scientific">Coniochaeta ligniaria NRRL 30616</name>
    <dbReference type="NCBI Taxonomy" id="1408157"/>
    <lineage>
        <taxon>Eukaryota</taxon>
        <taxon>Fungi</taxon>
        <taxon>Dikarya</taxon>
        <taxon>Ascomycota</taxon>
        <taxon>Pezizomycotina</taxon>
        <taxon>Sordariomycetes</taxon>
        <taxon>Sordariomycetidae</taxon>
        <taxon>Coniochaetales</taxon>
        <taxon>Coniochaetaceae</taxon>
        <taxon>Coniochaeta</taxon>
    </lineage>
</organism>
<dbReference type="OrthoDB" id="417891at2759"/>
<dbReference type="GO" id="GO:0016616">
    <property type="term" value="F:oxidoreductase activity, acting on the CH-OH group of donors, NAD or NADP as acceptor"/>
    <property type="evidence" value="ECO:0007669"/>
    <property type="project" value="TreeGrafter"/>
</dbReference>
<evidence type="ECO:0000256" key="3">
    <source>
        <dbReference type="RuleBase" id="RU000363"/>
    </source>
</evidence>
<dbReference type="PROSITE" id="PS00061">
    <property type="entry name" value="ADH_SHORT"/>
    <property type="match status" value="1"/>
</dbReference>
<accession>A0A1J7JTR4</accession>
<dbReference type="PANTHER" id="PTHR42760">
    <property type="entry name" value="SHORT-CHAIN DEHYDROGENASES/REDUCTASES FAMILY MEMBER"/>
    <property type="match status" value="1"/>
</dbReference>
<dbReference type="SUPFAM" id="SSF51735">
    <property type="entry name" value="NAD(P)-binding Rossmann-fold domains"/>
    <property type="match status" value="1"/>
</dbReference>
<dbReference type="EMBL" id="KV875096">
    <property type="protein sequence ID" value="OIW31130.1"/>
    <property type="molecule type" value="Genomic_DNA"/>
</dbReference>
<dbReference type="CDD" id="cd05233">
    <property type="entry name" value="SDR_c"/>
    <property type="match status" value="1"/>
</dbReference>
<comment type="similarity">
    <text evidence="1 3">Belongs to the short-chain dehydrogenases/reductases (SDR) family.</text>
</comment>
<dbReference type="PRINTS" id="PR00081">
    <property type="entry name" value="GDHRDH"/>
</dbReference>
<dbReference type="InParanoid" id="A0A1J7JTR4"/>
<evidence type="ECO:0000313" key="5">
    <source>
        <dbReference type="Proteomes" id="UP000182658"/>
    </source>
</evidence>
<proteinExistence type="inferred from homology"/>
<keyword evidence="2" id="KW-0521">NADP</keyword>
<name>A0A1J7JTR4_9PEZI</name>
<dbReference type="FunFam" id="3.40.50.720:FF:000084">
    <property type="entry name" value="Short-chain dehydrogenase reductase"/>
    <property type="match status" value="1"/>
</dbReference>
<evidence type="ECO:0000256" key="1">
    <source>
        <dbReference type="ARBA" id="ARBA00006484"/>
    </source>
</evidence>
<dbReference type="AlphaFoldDB" id="A0A1J7JTR4"/>
<dbReference type="InterPro" id="IPR020904">
    <property type="entry name" value="Sc_DH/Rdtase_CS"/>
</dbReference>
<protein>
    <submittedName>
        <fullName evidence="4">NAD(P)-binding protein</fullName>
    </submittedName>
</protein>
<gene>
    <name evidence="4" type="ORF">CONLIGDRAFT_300546</name>
</gene>
<dbReference type="GO" id="GO:0006633">
    <property type="term" value="P:fatty acid biosynthetic process"/>
    <property type="evidence" value="ECO:0007669"/>
    <property type="project" value="TreeGrafter"/>
</dbReference>
<dbReference type="PANTHER" id="PTHR42760:SF127">
    <property type="entry name" value="3-KETOACYL-ACYL CARRIER PROTEIN REDUCTASE-RELATED"/>
    <property type="match status" value="1"/>
</dbReference>
<dbReference type="Pfam" id="PF00106">
    <property type="entry name" value="adh_short"/>
    <property type="match status" value="1"/>
</dbReference>
<keyword evidence="5" id="KW-1185">Reference proteome</keyword>
<reference evidence="4 5" key="1">
    <citation type="submission" date="2016-10" db="EMBL/GenBank/DDBJ databases">
        <title>Draft genome sequence of Coniochaeta ligniaria NRRL30616, a lignocellulolytic fungus for bioabatement of inhibitors in plant biomass hydrolysates.</title>
        <authorList>
            <consortium name="DOE Joint Genome Institute"/>
            <person name="Jimenez D.J."/>
            <person name="Hector R.E."/>
            <person name="Riley R."/>
            <person name="Sun H."/>
            <person name="Grigoriev I.V."/>
            <person name="Van Elsas J.D."/>
            <person name="Nichols N.N."/>
        </authorList>
    </citation>
    <scope>NUCLEOTIDE SEQUENCE [LARGE SCALE GENOMIC DNA]</scope>
    <source>
        <strain evidence="4 5">NRRL 30616</strain>
    </source>
</reference>
<dbReference type="InterPro" id="IPR002347">
    <property type="entry name" value="SDR_fam"/>
</dbReference>
<evidence type="ECO:0000256" key="2">
    <source>
        <dbReference type="ARBA" id="ARBA00022857"/>
    </source>
</evidence>
<dbReference type="STRING" id="1408157.A0A1J7JTR4"/>
<dbReference type="PRINTS" id="PR00080">
    <property type="entry name" value="SDRFAMILY"/>
</dbReference>